<organism evidence="3 4">
    <name type="scientific">Cylindrobasidium torrendii FP15055 ss-10</name>
    <dbReference type="NCBI Taxonomy" id="1314674"/>
    <lineage>
        <taxon>Eukaryota</taxon>
        <taxon>Fungi</taxon>
        <taxon>Dikarya</taxon>
        <taxon>Basidiomycota</taxon>
        <taxon>Agaricomycotina</taxon>
        <taxon>Agaricomycetes</taxon>
        <taxon>Agaricomycetidae</taxon>
        <taxon>Agaricales</taxon>
        <taxon>Marasmiineae</taxon>
        <taxon>Physalacriaceae</taxon>
        <taxon>Cylindrobasidium</taxon>
    </lineage>
</organism>
<dbReference type="EMBL" id="KN880861">
    <property type="protein sequence ID" value="KIY61849.1"/>
    <property type="molecule type" value="Genomic_DNA"/>
</dbReference>
<reference evidence="3 4" key="1">
    <citation type="journal article" date="2015" name="Fungal Genet. Biol.">
        <title>Evolution of novel wood decay mechanisms in Agaricales revealed by the genome sequences of Fistulina hepatica and Cylindrobasidium torrendii.</title>
        <authorList>
            <person name="Floudas D."/>
            <person name="Held B.W."/>
            <person name="Riley R."/>
            <person name="Nagy L.G."/>
            <person name="Koehler G."/>
            <person name="Ransdell A.S."/>
            <person name="Younus H."/>
            <person name="Chow J."/>
            <person name="Chiniquy J."/>
            <person name="Lipzen A."/>
            <person name="Tritt A."/>
            <person name="Sun H."/>
            <person name="Haridas S."/>
            <person name="LaButti K."/>
            <person name="Ohm R.A."/>
            <person name="Kues U."/>
            <person name="Blanchette R.A."/>
            <person name="Grigoriev I.V."/>
            <person name="Minto R.E."/>
            <person name="Hibbett D.S."/>
        </authorList>
    </citation>
    <scope>NUCLEOTIDE SEQUENCE [LARGE SCALE GENOMIC DNA]</scope>
    <source>
        <strain evidence="3 4">FP15055 ss-10</strain>
    </source>
</reference>
<dbReference type="SMART" id="SM00220">
    <property type="entry name" value="S_TKc"/>
    <property type="match status" value="1"/>
</dbReference>
<dbReference type="Proteomes" id="UP000054007">
    <property type="component" value="Unassembled WGS sequence"/>
</dbReference>
<dbReference type="PROSITE" id="PS50011">
    <property type="entry name" value="PROTEIN_KINASE_DOM"/>
    <property type="match status" value="1"/>
</dbReference>
<dbReference type="InterPro" id="IPR011009">
    <property type="entry name" value="Kinase-like_dom_sf"/>
</dbReference>
<keyword evidence="4" id="KW-1185">Reference proteome</keyword>
<name>A0A0D7AVG7_9AGAR</name>
<protein>
    <recommendedName>
        <fullName evidence="2">Protein kinase domain-containing protein</fullName>
    </recommendedName>
</protein>
<dbReference type="Pfam" id="PF00069">
    <property type="entry name" value="Pkinase"/>
    <property type="match status" value="1"/>
</dbReference>
<evidence type="ECO:0000256" key="1">
    <source>
        <dbReference type="SAM" id="Phobius"/>
    </source>
</evidence>
<gene>
    <name evidence="3" type="ORF">CYLTODRAFT_495007</name>
</gene>
<feature type="domain" description="Protein kinase" evidence="2">
    <location>
        <begin position="142"/>
        <end position="425"/>
    </location>
</feature>
<dbReference type="AlphaFoldDB" id="A0A0D7AVG7"/>
<keyword evidence="1" id="KW-1133">Transmembrane helix</keyword>
<accession>A0A0D7AVG7</accession>
<dbReference type="GO" id="GO:0005524">
    <property type="term" value="F:ATP binding"/>
    <property type="evidence" value="ECO:0007669"/>
    <property type="project" value="InterPro"/>
</dbReference>
<sequence>MSSSNSSSLTLLTATNFVADLIALAILALLAFSDDKISRHIRTNDIFLFLTTSLTTFANLLLNGPGSNSPKNKANCEGKTDITTKTLDTDTNCAATLRVPLLPQLPLERVAPPLNKRTPRVSVIRARARPSTARKPSPTVTTNSATKLTLHGISVSFGHRLSHDSPFRHVAIQNRVATAKYYAFEDYSHADVEQETLILRKCIQAWDSQFLAELIMPSRSKWGVHLFMPVYKETFETYLGRRAEDIQPFDLSRIFAELLLGVSAMHHKGIAYLNLPLSCVVLDTNQAHARITHPSASHTVLQGLAYISSPMDVSRSRIRGPSKPEMRDTQKDVFCGLKLDVYDLGLMMWRMTMAMLGHSCQRLDELGVDGKIYETVTTNDPSAWALLSEHPKTKGSALEELLRGCLDHDPVRRWDVQTIQDHAFFEMHGHAYENDGVNKIRANAKNGQDLCASCSSGG</sequence>
<dbReference type="GO" id="GO:0004672">
    <property type="term" value="F:protein kinase activity"/>
    <property type="evidence" value="ECO:0007669"/>
    <property type="project" value="InterPro"/>
</dbReference>
<dbReference type="InterPro" id="IPR000719">
    <property type="entry name" value="Prot_kinase_dom"/>
</dbReference>
<dbReference type="STRING" id="1314674.A0A0D7AVG7"/>
<keyword evidence="1" id="KW-0812">Transmembrane</keyword>
<evidence type="ECO:0000313" key="4">
    <source>
        <dbReference type="Proteomes" id="UP000054007"/>
    </source>
</evidence>
<feature type="transmembrane region" description="Helical" evidence="1">
    <location>
        <begin position="44"/>
        <end position="62"/>
    </location>
</feature>
<keyword evidence="1" id="KW-0472">Membrane</keyword>
<feature type="transmembrane region" description="Helical" evidence="1">
    <location>
        <begin position="12"/>
        <end position="32"/>
    </location>
</feature>
<proteinExistence type="predicted"/>
<evidence type="ECO:0000313" key="3">
    <source>
        <dbReference type="EMBL" id="KIY61849.1"/>
    </source>
</evidence>
<dbReference type="SUPFAM" id="SSF56112">
    <property type="entry name" value="Protein kinase-like (PK-like)"/>
    <property type="match status" value="1"/>
</dbReference>
<dbReference type="Gene3D" id="1.10.510.10">
    <property type="entry name" value="Transferase(Phosphotransferase) domain 1"/>
    <property type="match status" value="1"/>
</dbReference>
<evidence type="ECO:0000259" key="2">
    <source>
        <dbReference type="PROSITE" id="PS50011"/>
    </source>
</evidence>